<accession>A0A8H6HWU4</accession>
<reference evidence="1 2" key="1">
    <citation type="submission" date="2020-07" db="EMBL/GenBank/DDBJ databases">
        <title>Comparative genomics of pyrophilous fungi reveals a link between fire events and developmental genes.</title>
        <authorList>
            <consortium name="DOE Joint Genome Institute"/>
            <person name="Steindorff A.S."/>
            <person name="Carver A."/>
            <person name="Calhoun S."/>
            <person name="Stillman K."/>
            <person name="Liu H."/>
            <person name="Lipzen A."/>
            <person name="Pangilinan J."/>
            <person name="Labutti K."/>
            <person name="Bruns T.D."/>
            <person name="Grigoriev I.V."/>
        </authorList>
    </citation>
    <scope>NUCLEOTIDE SEQUENCE [LARGE SCALE GENOMIC DNA]</scope>
    <source>
        <strain evidence="1 2">CBS 144469</strain>
    </source>
</reference>
<gene>
    <name evidence="1" type="ORF">DFP72DRAFT_791262</name>
</gene>
<dbReference type="EMBL" id="JACGCI010000036">
    <property type="protein sequence ID" value="KAF6753989.1"/>
    <property type="molecule type" value="Genomic_DNA"/>
</dbReference>
<organism evidence="1 2">
    <name type="scientific">Ephemerocybe angulata</name>
    <dbReference type="NCBI Taxonomy" id="980116"/>
    <lineage>
        <taxon>Eukaryota</taxon>
        <taxon>Fungi</taxon>
        <taxon>Dikarya</taxon>
        <taxon>Basidiomycota</taxon>
        <taxon>Agaricomycotina</taxon>
        <taxon>Agaricomycetes</taxon>
        <taxon>Agaricomycetidae</taxon>
        <taxon>Agaricales</taxon>
        <taxon>Agaricineae</taxon>
        <taxon>Psathyrellaceae</taxon>
        <taxon>Ephemerocybe</taxon>
    </lineage>
</organism>
<dbReference type="AlphaFoldDB" id="A0A8H6HWU4"/>
<proteinExistence type="predicted"/>
<sequence length="63" mass="6905">MGTDYCSAPASSVEAERAFSVGRRQVNFMQHNMSSNTFKSKMGLGSWTGAPFFPEISKLAEII</sequence>
<feature type="non-terminal residue" evidence="1">
    <location>
        <position position="1"/>
    </location>
</feature>
<comment type="caution">
    <text evidence="1">The sequence shown here is derived from an EMBL/GenBank/DDBJ whole genome shotgun (WGS) entry which is preliminary data.</text>
</comment>
<dbReference type="Proteomes" id="UP000521943">
    <property type="component" value="Unassembled WGS sequence"/>
</dbReference>
<protein>
    <recommendedName>
        <fullName evidence="3">HAT C-terminal dimerisation domain-containing protein</fullName>
    </recommendedName>
</protein>
<evidence type="ECO:0000313" key="1">
    <source>
        <dbReference type="EMBL" id="KAF6753989.1"/>
    </source>
</evidence>
<keyword evidence="2" id="KW-1185">Reference proteome</keyword>
<evidence type="ECO:0008006" key="3">
    <source>
        <dbReference type="Google" id="ProtNLM"/>
    </source>
</evidence>
<dbReference type="OrthoDB" id="3268424at2759"/>
<evidence type="ECO:0000313" key="2">
    <source>
        <dbReference type="Proteomes" id="UP000521943"/>
    </source>
</evidence>
<name>A0A8H6HWU4_9AGAR</name>